<keyword evidence="2" id="KW-1185">Reference proteome</keyword>
<comment type="caution">
    <text evidence="1">The sequence shown here is derived from an EMBL/GenBank/DDBJ whole genome shotgun (WGS) entry which is preliminary data.</text>
</comment>
<dbReference type="AlphaFoldDB" id="A0A5B7IND3"/>
<protein>
    <submittedName>
        <fullName evidence="1">Uncharacterized protein</fullName>
    </submittedName>
</protein>
<dbReference type="Proteomes" id="UP000324222">
    <property type="component" value="Unassembled WGS sequence"/>
</dbReference>
<evidence type="ECO:0000313" key="1">
    <source>
        <dbReference type="EMBL" id="MPC83913.1"/>
    </source>
</evidence>
<sequence length="128" mass="14778">MKEDKDDLKVSYEKRSECKCWVGWCVKPGPPPSSPRYRTMTSCSFLQELGHNSCSYMQHTGLWTCSSSFKMKQRLILKFQIMMPDMYKSEETGQVSAALRMCRQYSLDSTELMLLSAVILLRSRKLSA</sequence>
<gene>
    <name evidence="1" type="ORF">E2C01_078634</name>
</gene>
<dbReference type="OrthoDB" id="5771769at2759"/>
<reference evidence="1 2" key="1">
    <citation type="submission" date="2019-05" db="EMBL/GenBank/DDBJ databases">
        <title>Another draft genome of Portunus trituberculatus and its Hox gene families provides insights of decapod evolution.</title>
        <authorList>
            <person name="Jeong J.-H."/>
            <person name="Song I."/>
            <person name="Kim S."/>
            <person name="Choi T."/>
            <person name="Kim D."/>
            <person name="Ryu S."/>
            <person name="Kim W."/>
        </authorList>
    </citation>
    <scope>NUCLEOTIDE SEQUENCE [LARGE SCALE GENOMIC DNA]</scope>
    <source>
        <tissue evidence="1">Muscle</tissue>
    </source>
</reference>
<accession>A0A5B7IND3</accession>
<proteinExistence type="predicted"/>
<organism evidence="1 2">
    <name type="scientific">Portunus trituberculatus</name>
    <name type="common">Swimming crab</name>
    <name type="synonym">Neptunus trituberculatus</name>
    <dbReference type="NCBI Taxonomy" id="210409"/>
    <lineage>
        <taxon>Eukaryota</taxon>
        <taxon>Metazoa</taxon>
        <taxon>Ecdysozoa</taxon>
        <taxon>Arthropoda</taxon>
        <taxon>Crustacea</taxon>
        <taxon>Multicrustacea</taxon>
        <taxon>Malacostraca</taxon>
        <taxon>Eumalacostraca</taxon>
        <taxon>Eucarida</taxon>
        <taxon>Decapoda</taxon>
        <taxon>Pleocyemata</taxon>
        <taxon>Brachyura</taxon>
        <taxon>Eubrachyura</taxon>
        <taxon>Portunoidea</taxon>
        <taxon>Portunidae</taxon>
        <taxon>Portuninae</taxon>
        <taxon>Portunus</taxon>
    </lineage>
</organism>
<evidence type="ECO:0000313" key="2">
    <source>
        <dbReference type="Proteomes" id="UP000324222"/>
    </source>
</evidence>
<dbReference type="EMBL" id="VSRR010063890">
    <property type="protein sequence ID" value="MPC83913.1"/>
    <property type="molecule type" value="Genomic_DNA"/>
</dbReference>
<name>A0A5B7IND3_PORTR</name>